<feature type="transmembrane region" description="Helical" evidence="5">
    <location>
        <begin position="207"/>
        <end position="233"/>
    </location>
</feature>
<feature type="transmembrane region" description="Helical" evidence="5">
    <location>
        <begin position="562"/>
        <end position="584"/>
    </location>
</feature>
<dbReference type="InterPro" id="IPR030185">
    <property type="entry name" value="Mae1"/>
</dbReference>
<accession>A0A8S8ZEZ2</accession>
<dbReference type="PANTHER" id="PTHR31162">
    <property type="entry name" value="MALIC ACID TRANSPORT PROTEIN-RELATED"/>
    <property type="match status" value="1"/>
</dbReference>
<feature type="transmembrane region" description="Helical" evidence="5">
    <location>
        <begin position="397"/>
        <end position="424"/>
    </location>
</feature>
<dbReference type="AlphaFoldDB" id="A0A8S8ZEZ2"/>
<dbReference type="Proteomes" id="UP000433876">
    <property type="component" value="Unassembled WGS sequence"/>
</dbReference>
<gene>
    <name evidence="6" type="ORF">SMACR_05483</name>
</gene>
<dbReference type="Pfam" id="PF03595">
    <property type="entry name" value="SLAC1"/>
    <property type="match status" value="1"/>
</dbReference>
<dbReference type="GO" id="GO:0015140">
    <property type="term" value="F:malate transmembrane transporter activity"/>
    <property type="evidence" value="ECO:0007669"/>
    <property type="project" value="InterPro"/>
</dbReference>
<feature type="transmembrane region" description="Helical" evidence="5">
    <location>
        <begin position="445"/>
        <end position="464"/>
    </location>
</feature>
<evidence type="ECO:0000256" key="5">
    <source>
        <dbReference type="SAM" id="Phobius"/>
    </source>
</evidence>
<organism evidence="6 7">
    <name type="scientific">Sordaria macrospora</name>
    <dbReference type="NCBI Taxonomy" id="5147"/>
    <lineage>
        <taxon>Eukaryota</taxon>
        <taxon>Fungi</taxon>
        <taxon>Dikarya</taxon>
        <taxon>Ascomycota</taxon>
        <taxon>Pezizomycotina</taxon>
        <taxon>Sordariomycetes</taxon>
        <taxon>Sordariomycetidae</taxon>
        <taxon>Sordariales</taxon>
        <taxon>Sordariaceae</taxon>
        <taxon>Sordaria</taxon>
    </lineage>
</organism>
<dbReference type="PANTHER" id="PTHR31162:SF0">
    <property type="entry name" value="MALIC ACID TRANSPORT PROTEIN"/>
    <property type="match status" value="1"/>
</dbReference>
<dbReference type="Gene3D" id="1.50.10.150">
    <property type="entry name" value="Voltage-dependent anion channel"/>
    <property type="match status" value="2"/>
</dbReference>
<evidence type="ECO:0000313" key="6">
    <source>
        <dbReference type="EMBL" id="KAA8622084.1"/>
    </source>
</evidence>
<feature type="transmembrane region" description="Helical" evidence="5">
    <location>
        <begin position="369"/>
        <end position="391"/>
    </location>
</feature>
<evidence type="ECO:0000313" key="7">
    <source>
        <dbReference type="Proteomes" id="UP000433876"/>
    </source>
</evidence>
<evidence type="ECO:0000256" key="1">
    <source>
        <dbReference type="ARBA" id="ARBA00004141"/>
    </source>
</evidence>
<dbReference type="GO" id="GO:0016020">
    <property type="term" value="C:membrane"/>
    <property type="evidence" value="ECO:0007669"/>
    <property type="project" value="UniProtKB-SubCell"/>
</dbReference>
<feature type="transmembrane region" description="Helical" evidence="5">
    <location>
        <begin position="495"/>
        <end position="525"/>
    </location>
</feature>
<protein>
    <submittedName>
        <fullName evidence="6">Uncharacterized protein</fullName>
    </submittedName>
</protein>
<dbReference type="EMBL" id="NMPR01000330">
    <property type="protein sequence ID" value="KAA8622084.1"/>
    <property type="molecule type" value="Genomic_DNA"/>
</dbReference>
<dbReference type="VEuPathDB" id="FungiDB:SMAC_05483"/>
<keyword evidence="2 5" id="KW-0812">Transmembrane</keyword>
<keyword evidence="4 5" id="KW-0472">Membrane</keyword>
<comment type="caution">
    <text evidence="6">The sequence shown here is derived from an EMBL/GenBank/DDBJ whole genome shotgun (WGS) entry which is preliminary data.</text>
</comment>
<comment type="subcellular location">
    <subcellularLocation>
        <location evidence="1">Membrane</location>
        <topology evidence="1">Multi-pass membrane protein</topology>
    </subcellularLocation>
</comment>
<proteinExistence type="predicted"/>
<dbReference type="InterPro" id="IPR038665">
    <property type="entry name" value="Voltage-dep_anion_channel_sf"/>
</dbReference>
<reference evidence="6 7" key="1">
    <citation type="submission" date="2017-07" db="EMBL/GenBank/DDBJ databases">
        <title>Genome sequence of the Sordaria macrospora wild type strain R19027.</title>
        <authorList>
            <person name="Nowrousian M."/>
            <person name="Teichert I."/>
            <person name="Kueck U."/>
        </authorList>
    </citation>
    <scope>NUCLEOTIDE SEQUENCE [LARGE SCALE GENOMIC DNA]</scope>
    <source>
        <strain evidence="6 7">R19027</strain>
        <tissue evidence="6">Mycelium</tissue>
    </source>
</reference>
<feature type="transmembrane region" description="Helical" evidence="5">
    <location>
        <begin position="257"/>
        <end position="277"/>
    </location>
</feature>
<evidence type="ECO:0000256" key="3">
    <source>
        <dbReference type="ARBA" id="ARBA00022989"/>
    </source>
</evidence>
<dbReference type="InterPro" id="IPR004695">
    <property type="entry name" value="SLAC1/Mae1/Ssu1/TehA"/>
</dbReference>
<name>A0A8S8ZEZ2_SORMA</name>
<evidence type="ECO:0000256" key="2">
    <source>
        <dbReference type="ARBA" id="ARBA00022692"/>
    </source>
</evidence>
<keyword evidence="3 5" id="KW-1133">Transmembrane helix</keyword>
<feature type="transmembrane region" description="Helical" evidence="5">
    <location>
        <begin position="175"/>
        <end position="195"/>
    </location>
</feature>
<evidence type="ECO:0000256" key="4">
    <source>
        <dbReference type="ARBA" id="ARBA00023136"/>
    </source>
</evidence>
<sequence>MKALEGHRPRPLGACCRSYGQATHHDVGRSTVPYMYVGMQDQRTITAMLVFCIITFGRFGCTASQQSIMYSVEKRDGIIVETAARPSSKISEFFGDTLTNASTSPELRKIFSKRRRPHHHHATAGPFTPPRSAIGAGKLGYRERSEPWYPYQHQHQRKDFLRPRSPSEVLIESCGLSWFTWPTSLGLLSLVLFLLPAQYHFRGLNTIITTLFITDLVLFILFSLLMLCCSFIHSKGCGKPRQLCHELNYSATKLGALAYWPVAWLTLVAFAVFLAGYDDDQAAEKKRANGNGIGAADADRQEELRRRVLAMIAYVMWWIGVAWMTGTMVFVMGVMTGALGGPSGRWMLKKGLGARGEEEDEVRMALPACLLSSAFGMGLLALVGGLLVSVLVRLGTISVGMAATVLVLAFCVEGVAVFTTIFLYAVLQQEIIQVESKASAHLIKLSLWMMGSASVCAAAVQILGRAAEDVSAILGDTNAHGSLSGNLFTPATAQATHVVCILLALLLLGLATLWLIFSVVAFVSHALRRRLSWKRQWNDAAIPVAALALSTVQFRTELNSSFFGVVTCVLVVAAAASLLINLVLCIKQMVGATFLTALDQELRV</sequence>